<sequence length="150" mass="17199">MMYTISRQLTFFLLASIAVLFFCLRFFNVYQVRENSMEPLLLNGQKIIAVRNRTLHRGDIVVFENPEDNRLVVKRFLLSPGDPVTIRNGILITPDGNVPLTVRQSHLLSNLEFIPDNMFFALGDNIFNSHDSRDYGPVTINNIKGKVLLF</sequence>
<dbReference type="GO" id="GO:0009003">
    <property type="term" value="F:signal peptidase activity"/>
    <property type="evidence" value="ECO:0007669"/>
    <property type="project" value="UniProtKB-EC"/>
</dbReference>
<dbReference type="NCBIfam" id="TIGR02227">
    <property type="entry name" value="sigpep_I_bact"/>
    <property type="match status" value="1"/>
</dbReference>
<organism evidence="6 7">
    <name type="scientific">Spirochaeta isovalerica</name>
    <dbReference type="NCBI Taxonomy" id="150"/>
    <lineage>
        <taxon>Bacteria</taxon>
        <taxon>Pseudomonadati</taxon>
        <taxon>Spirochaetota</taxon>
        <taxon>Spirochaetia</taxon>
        <taxon>Spirochaetales</taxon>
        <taxon>Spirochaetaceae</taxon>
        <taxon>Spirochaeta</taxon>
    </lineage>
</organism>
<gene>
    <name evidence="6" type="ORF">HNR50_000301</name>
</gene>
<dbReference type="GO" id="GO:0004252">
    <property type="term" value="F:serine-type endopeptidase activity"/>
    <property type="evidence" value="ECO:0007669"/>
    <property type="project" value="InterPro"/>
</dbReference>
<dbReference type="InterPro" id="IPR019533">
    <property type="entry name" value="Peptidase_S26"/>
</dbReference>
<evidence type="ECO:0000259" key="5">
    <source>
        <dbReference type="Pfam" id="PF10502"/>
    </source>
</evidence>
<dbReference type="InterPro" id="IPR036286">
    <property type="entry name" value="LexA/Signal_pep-like_sf"/>
</dbReference>
<feature type="domain" description="Peptidase S26" evidence="5">
    <location>
        <begin position="9"/>
        <end position="148"/>
    </location>
</feature>
<dbReference type="SUPFAM" id="SSF51306">
    <property type="entry name" value="LexA/Signal peptidase"/>
    <property type="match status" value="1"/>
</dbReference>
<dbReference type="PRINTS" id="PR00727">
    <property type="entry name" value="LEADERPTASE"/>
</dbReference>
<name>A0A841R7E8_9SPIO</name>
<accession>A0A841R7E8</accession>
<keyword evidence="7" id="KW-1185">Reference proteome</keyword>
<dbReference type="Gene3D" id="2.10.109.10">
    <property type="entry name" value="Umud Fragment, subunit A"/>
    <property type="match status" value="1"/>
</dbReference>
<evidence type="ECO:0000313" key="6">
    <source>
        <dbReference type="EMBL" id="MBB6478668.1"/>
    </source>
</evidence>
<comment type="caution">
    <text evidence="6">The sequence shown here is derived from an EMBL/GenBank/DDBJ whole genome shotgun (WGS) entry which is preliminary data.</text>
</comment>
<protein>
    <recommendedName>
        <fullName evidence="2 4">Signal peptidase I</fullName>
        <ecNumber evidence="4">3.4.21.89</ecNumber>
    </recommendedName>
</protein>
<evidence type="ECO:0000256" key="2">
    <source>
        <dbReference type="ARBA" id="ARBA00019232"/>
    </source>
</evidence>
<dbReference type="GO" id="GO:0016020">
    <property type="term" value="C:membrane"/>
    <property type="evidence" value="ECO:0007669"/>
    <property type="project" value="UniProtKB-SubCell"/>
</dbReference>
<dbReference type="Pfam" id="PF10502">
    <property type="entry name" value="Peptidase_S26"/>
    <property type="match status" value="1"/>
</dbReference>
<dbReference type="EMBL" id="JACHGJ010000001">
    <property type="protein sequence ID" value="MBB6478668.1"/>
    <property type="molecule type" value="Genomic_DNA"/>
</dbReference>
<feature type="active site" evidence="3">
    <location>
        <position position="74"/>
    </location>
</feature>
<dbReference type="AlphaFoldDB" id="A0A841R7E8"/>
<proteinExistence type="inferred from homology"/>
<evidence type="ECO:0000256" key="3">
    <source>
        <dbReference type="PIRSR" id="PIRSR600223-1"/>
    </source>
</evidence>
<dbReference type="InterPro" id="IPR000223">
    <property type="entry name" value="Pept_S26A_signal_pept_1"/>
</dbReference>
<evidence type="ECO:0000256" key="4">
    <source>
        <dbReference type="RuleBase" id="RU362042"/>
    </source>
</evidence>
<dbReference type="Proteomes" id="UP000587760">
    <property type="component" value="Unassembled WGS sequence"/>
</dbReference>
<dbReference type="PANTHER" id="PTHR43390">
    <property type="entry name" value="SIGNAL PEPTIDASE I"/>
    <property type="match status" value="1"/>
</dbReference>
<keyword evidence="4" id="KW-0645">Protease</keyword>
<dbReference type="CDD" id="cd06530">
    <property type="entry name" value="S26_SPase_I"/>
    <property type="match status" value="1"/>
</dbReference>
<evidence type="ECO:0000256" key="1">
    <source>
        <dbReference type="ARBA" id="ARBA00009370"/>
    </source>
</evidence>
<keyword evidence="4 6" id="KW-0378">Hydrolase</keyword>
<comment type="catalytic activity">
    <reaction evidence="4">
        <text>Cleavage of hydrophobic, N-terminal signal or leader sequences from secreted and periplasmic proteins.</text>
        <dbReference type="EC" id="3.4.21.89"/>
    </reaction>
</comment>
<comment type="subcellular location">
    <subcellularLocation>
        <location evidence="4">Membrane</location>
        <topology evidence="4">Single-pass type II membrane protein</topology>
    </subcellularLocation>
</comment>
<dbReference type="GO" id="GO:0006465">
    <property type="term" value="P:signal peptide processing"/>
    <property type="evidence" value="ECO:0007669"/>
    <property type="project" value="InterPro"/>
</dbReference>
<dbReference type="PANTHER" id="PTHR43390:SF1">
    <property type="entry name" value="CHLOROPLAST PROCESSING PEPTIDASE"/>
    <property type="match status" value="1"/>
</dbReference>
<feature type="active site" evidence="3">
    <location>
        <position position="36"/>
    </location>
</feature>
<evidence type="ECO:0000313" key="7">
    <source>
        <dbReference type="Proteomes" id="UP000587760"/>
    </source>
</evidence>
<dbReference type="EC" id="3.4.21.89" evidence="4"/>
<reference evidence="6 7" key="1">
    <citation type="submission" date="2020-08" db="EMBL/GenBank/DDBJ databases">
        <title>Genomic Encyclopedia of Type Strains, Phase IV (KMG-IV): sequencing the most valuable type-strain genomes for metagenomic binning, comparative biology and taxonomic classification.</title>
        <authorList>
            <person name="Goeker M."/>
        </authorList>
    </citation>
    <scope>NUCLEOTIDE SEQUENCE [LARGE SCALE GENOMIC DNA]</scope>
    <source>
        <strain evidence="6 7">DSM 2461</strain>
    </source>
</reference>
<comment type="similarity">
    <text evidence="1 4">Belongs to the peptidase S26 family.</text>
</comment>
<dbReference type="RefSeq" id="WP_184742719.1">
    <property type="nucleotide sequence ID" value="NZ_JACHGJ010000001.1"/>
</dbReference>